<evidence type="ECO:0000313" key="2">
    <source>
        <dbReference type="Proteomes" id="UP000290433"/>
    </source>
</evidence>
<sequence length="289" mass="32254">MKKCILILGVSVSTLFTSCNNFTSKNSTVSDGNNKPKAPKAVGPSRILFIGNSQLEYFISAPTLFQELCNASNKNINIDQLTTLGVGLDKVYFTNKTEANQNFSNIDKDGNYYDYVVLQESTSIALKNIEKYRSNLKMLAEKIHKNSPDVAIYVYQNMTPLPYSDSQYNNYYKELRKNTVLATAFIKNAGLLRIGDAVKDAYSGKSGYNYLKNNTDNLCYGQNTPHFLNDGGFLQAVLLYTTIFEKKPIIPKKLILSTGTGDNDSMRKQEVSKAISDPIALEEIAYSNK</sequence>
<dbReference type="RefSeq" id="WP_129747373.1">
    <property type="nucleotide sequence ID" value="NZ_JUIV01000008.1"/>
</dbReference>
<evidence type="ECO:0000313" key="1">
    <source>
        <dbReference type="EMBL" id="RYJ38581.1"/>
    </source>
</evidence>
<dbReference type="GO" id="GO:0016788">
    <property type="term" value="F:hydrolase activity, acting on ester bonds"/>
    <property type="evidence" value="ECO:0007669"/>
    <property type="project" value="UniProtKB-ARBA"/>
</dbReference>
<dbReference type="Proteomes" id="UP000290433">
    <property type="component" value="Unassembled WGS sequence"/>
</dbReference>
<dbReference type="InterPro" id="IPR036514">
    <property type="entry name" value="SGNH_hydro_sf"/>
</dbReference>
<gene>
    <name evidence="1" type="ORF">NU08_2558</name>
</gene>
<name>A0A444VY90_9FLAO</name>
<evidence type="ECO:0008006" key="3">
    <source>
        <dbReference type="Google" id="ProtNLM"/>
    </source>
</evidence>
<dbReference type="Gene3D" id="3.40.50.1110">
    <property type="entry name" value="SGNH hydrolase"/>
    <property type="match status" value="1"/>
</dbReference>
<dbReference type="EMBL" id="JUIV01000008">
    <property type="protein sequence ID" value="RYJ38581.1"/>
    <property type="molecule type" value="Genomic_DNA"/>
</dbReference>
<dbReference type="SUPFAM" id="SSF52266">
    <property type="entry name" value="SGNH hydrolase"/>
    <property type="match status" value="1"/>
</dbReference>
<proteinExistence type="predicted"/>
<dbReference type="AlphaFoldDB" id="A0A444VY90"/>
<dbReference type="OrthoDB" id="651233at2"/>
<protein>
    <recommendedName>
        <fullName evidence="3">Lipoprotein</fullName>
    </recommendedName>
</protein>
<accession>A0A444VY90</accession>
<dbReference type="PROSITE" id="PS51257">
    <property type="entry name" value="PROKAR_LIPOPROTEIN"/>
    <property type="match status" value="1"/>
</dbReference>
<comment type="caution">
    <text evidence="1">The sequence shown here is derived from an EMBL/GenBank/DDBJ whole genome shotgun (WGS) entry which is preliminary data.</text>
</comment>
<reference evidence="1 2" key="1">
    <citation type="submission" date="2014-12" db="EMBL/GenBank/DDBJ databases">
        <title>Genome sequence of Flavobacterium anhuiense RCM74.</title>
        <authorList>
            <person name="Kim J.F."/>
            <person name="Song J.Y."/>
            <person name="Kwak M.-J."/>
            <person name="Lee S.-W."/>
        </authorList>
    </citation>
    <scope>NUCLEOTIDE SEQUENCE [LARGE SCALE GENOMIC DNA]</scope>
    <source>
        <strain evidence="1 2">RCM74</strain>
    </source>
</reference>
<organism evidence="1 2">
    <name type="scientific">Flavobacterium anhuiense</name>
    <dbReference type="NCBI Taxonomy" id="459526"/>
    <lineage>
        <taxon>Bacteria</taxon>
        <taxon>Pseudomonadati</taxon>
        <taxon>Bacteroidota</taxon>
        <taxon>Flavobacteriia</taxon>
        <taxon>Flavobacteriales</taxon>
        <taxon>Flavobacteriaceae</taxon>
        <taxon>Flavobacterium</taxon>
    </lineage>
</organism>